<proteinExistence type="predicted"/>
<sequence>MFKDQSSRFVEKKPIEETISFVYFNNKQYLFAGKYMVVENSSIYELISRRLTIVLKTSVKVDETLEKLLSFFSFRLNISARAFFKNARKYTKVIKQC</sequence>
<organism evidence="1">
    <name type="scientific">Strongyloides stercoralis</name>
    <name type="common">Threadworm</name>
    <dbReference type="NCBI Taxonomy" id="6248"/>
    <lineage>
        <taxon>Eukaryota</taxon>
        <taxon>Metazoa</taxon>
        <taxon>Ecdysozoa</taxon>
        <taxon>Nematoda</taxon>
        <taxon>Chromadorea</taxon>
        <taxon>Rhabditida</taxon>
        <taxon>Tylenchina</taxon>
        <taxon>Panagrolaimomorpha</taxon>
        <taxon>Strongyloidoidea</taxon>
        <taxon>Strongyloididae</taxon>
        <taxon>Strongyloides</taxon>
    </lineage>
</organism>
<accession>A0A0K0E4Y6</accession>
<dbReference type="AlphaFoldDB" id="A0A0K0E4Y6"/>
<dbReference type="WBParaSite" id="SSTP_0000455500.1">
    <property type="protein sequence ID" value="SSTP_0000455500.1"/>
    <property type="gene ID" value="SSTP_0000455500"/>
</dbReference>
<protein>
    <submittedName>
        <fullName evidence="1">HTH LytTR-type domain-containing protein</fullName>
    </submittedName>
</protein>
<name>A0A0K0E4Y6_STRER</name>
<evidence type="ECO:0000313" key="1">
    <source>
        <dbReference type="WBParaSite" id="SSTP_0000455500.1"/>
    </source>
</evidence>
<reference evidence="1" key="1">
    <citation type="submission" date="2015-08" db="UniProtKB">
        <authorList>
            <consortium name="WormBaseParasite"/>
        </authorList>
    </citation>
    <scope>IDENTIFICATION</scope>
</reference>